<dbReference type="GO" id="GO:0046332">
    <property type="term" value="F:SMAD binding"/>
    <property type="evidence" value="ECO:0007669"/>
    <property type="project" value="InterPro"/>
</dbReference>
<feature type="region of interest" description="Disordered" evidence="2">
    <location>
        <begin position="90"/>
        <end position="130"/>
    </location>
</feature>
<dbReference type="GO" id="GO:0000978">
    <property type="term" value="F:RNA polymerase II cis-regulatory region sequence-specific DNA binding"/>
    <property type="evidence" value="ECO:0007669"/>
    <property type="project" value="TreeGrafter"/>
</dbReference>
<dbReference type="Gene3D" id="3.10.260.20">
    <property type="entry name" value="Ski"/>
    <property type="match status" value="1"/>
</dbReference>
<dbReference type="GO" id="GO:0005737">
    <property type="term" value="C:cytoplasm"/>
    <property type="evidence" value="ECO:0007669"/>
    <property type="project" value="TreeGrafter"/>
</dbReference>
<evidence type="ECO:0000313" key="6">
    <source>
        <dbReference type="WBParaSite" id="TTAC_0000743001-mRNA-1"/>
    </source>
</evidence>
<evidence type="ECO:0000313" key="4">
    <source>
        <dbReference type="EMBL" id="VDM31790.1"/>
    </source>
</evidence>
<dbReference type="InterPro" id="IPR014890">
    <property type="entry name" value="c-SKI_SMAD4-bd_dom"/>
</dbReference>
<dbReference type="GO" id="GO:0030514">
    <property type="term" value="P:negative regulation of BMP signaling pathway"/>
    <property type="evidence" value="ECO:0007669"/>
    <property type="project" value="TreeGrafter"/>
</dbReference>
<dbReference type="AlphaFoldDB" id="A0A0R3X2C1"/>
<dbReference type="GO" id="GO:0005667">
    <property type="term" value="C:transcription regulator complex"/>
    <property type="evidence" value="ECO:0007669"/>
    <property type="project" value="TreeGrafter"/>
</dbReference>
<dbReference type="SUPFAM" id="SSF63763">
    <property type="entry name" value="SAND domain-like"/>
    <property type="match status" value="1"/>
</dbReference>
<dbReference type="CDD" id="cd21074">
    <property type="entry name" value="DHD_Ski_Sno_Dac"/>
    <property type="match status" value="1"/>
</dbReference>
<gene>
    <name evidence="4" type="ORF">TTAC_LOCUS7415</name>
</gene>
<dbReference type="Proteomes" id="UP000274429">
    <property type="component" value="Unassembled WGS sequence"/>
</dbReference>
<organism evidence="6">
    <name type="scientific">Hydatigena taeniaeformis</name>
    <name type="common">Feline tapeworm</name>
    <name type="synonym">Taenia taeniaeformis</name>
    <dbReference type="NCBI Taxonomy" id="6205"/>
    <lineage>
        <taxon>Eukaryota</taxon>
        <taxon>Metazoa</taxon>
        <taxon>Spiralia</taxon>
        <taxon>Lophotrochozoa</taxon>
        <taxon>Platyhelminthes</taxon>
        <taxon>Cestoda</taxon>
        <taxon>Eucestoda</taxon>
        <taxon>Cyclophyllidea</taxon>
        <taxon>Taeniidae</taxon>
        <taxon>Hydatigera</taxon>
    </lineage>
</organism>
<dbReference type="InterPro" id="IPR037000">
    <property type="entry name" value="Ski_DNA-bd_sf"/>
</dbReference>
<sequence>MTQAASFSDKTNPMNALAPRNLRRQIDGVTNGAALPNPLTAVSFLPDSVRLPAEIEASYLNLLAMNSHILSPFARQILLGNRNLPTLNPKRPIVPSLPPQTITNFSSQSSSSAIPSTSISSSSSSSSSSFSLPRVHEIEETGELVYSIVEGEKVMGFNVWGEVRLCLPHLLRFVLNDVDIDEIGQAISKLRIACTKCSSRQLAMLHGCNALPGEVTSCGLIRKSDAERMLKFLRSSRRRPTLADACTDVNVTDGKVFFSKQTENIKFAEVRDATLGNFIDVRHDCFGMQRGRVYPHLYNSVSSPCIVCRTCNKLFSPQDFVGHTHSVNESDGCCHWGFDSTNWRSYLQLDIDSTGRQKKVKREGSDSGEEENSDVRTYRALRDFKVKFLKPLHLPNEITKIVLGSEGHMVDVKNQQLLQPSNETQPLDCSTNKPPSTAPSSIVLDVLRPASEDQQQAPDDPRLEVHLRPNLKIRRLWAPHQGCLRIPNPPKLISDCPRGPKPRNLSSGPPVLLDPSCIVTKDSAQLYGRDFIPNVCLKPVTTAVSTGPGGQSQLHLSRSLPSVPSNEDIVASAAEKRLSEADLFPDPKVSGGHRSRPVLRGSGIPPSTDFSLFQHSNQGLNSIDSSPARARHSSSVHDAAVLAFSNPLDLHKRCATEEVFRCPSVDSVPAPSFRRQLSRTTSDPAINISAVRSGAKRGRAGSWLLTPTSPSISLSRRKRLLETSGSSREDQVYAFRSVENRRLTTSEESSLHQLQNQSQNWFSADSVLSQTTPEMLINLATDANPRIPSIIAHWTSTLERVDQFCNSIVPTDESAKRHFNFERQKLMVDLNILREKNLLDLSMILKDNKRLWKVLTDAVLLTGSSPSLTPNTLAPPCGVIPGVADADQITRMINLLQGFKPKATGSEFKVEFVPSSQNFRQSGTMVTTGYQLNEQNRQFWPSSNIGYRAATPEMLCPTSPSMRTNSLTTAANGVETPPLTSGDFLLPSKRQRLFRHSYSANSNLNP</sequence>
<dbReference type="PANTHER" id="PTHR10005:SF25">
    <property type="entry name" value="SNO ONCOGENE, ISOFORM B"/>
    <property type="match status" value="1"/>
</dbReference>
<proteinExistence type="inferred from homology"/>
<evidence type="ECO:0000313" key="5">
    <source>
        <dbReference type="Proteomes" id="UP000274429"/>
    </source>
</evidence>
<dbReference type="GO" id="GO:0005634">
    <property type="term" value="C:nucleus"/>
    <property type="evidence" value="ECO:0007669"/>
    <property type="project" value="TreeGrafter"/>
</dbReference>
<protein>
    <submittedName>
        <fullName evidence="6">C-SKI_SMAD_bind domain-containing protein</fullName>
    </submittedName>
</protein>
<dbReference type="SUPFAM" id="SSF46955">
    <property type="entry name" value="Putative DNA-binding domain"/>
    <property type="match status" value="1"/>
</dbReference>
<dbReference type="InterPro" id="IPR010919">
    <property type="entry name" value="SAND-like_dom_sf"/>
</dbReference>
<accession>A0A0R3X2C1</accession>
<evidence type="ECO:0000256" key="1">
    <source>
        <dbReference type="ARBA" id="ARBA00009513"/>
    </source>
</evidence>
<dbReference type="OrthoDB" id="3938623at2759"/>
<evidence type="ECO:0000259" key="3">
    <source>
        <dbReference type="SMART" id="SM01046"/>
    </source>
</evidence>
<evidence type="ECO:0000256" key="2">
    <source>
        <dbReference type="SAM" id="MobiDB-lite"/>
    </source>
</evidence>
<dbReference type="Pfam" id="PF02437">
    <property type="entry name" value="Ski_Sno_DHD"/>
    <property type="match status" value="1"/>
</dbReference>
<feature type="region of interest" description="Disordered" evidence="2">
    <location>
        <begin position="420"/>
        <end position="439"/>
    </location>
</feature>
<reference evidence="4 5" key="2">
    <citation type="submission" date="2018-11" db="EMBL/GenBank/DDBJ databases">
        <authorList>
            <consortium name="Pathogen Informatics"/>
        </authorList>
    </citation>
    <scope>NUCLEOTIDE SEQUENCE [LARGE SCALE GENOMIC DNA]</scope>
</reference>
<feature type="compositionally biased region" description="Low complexity" evidence="2">
    <location>
        <begin position="106"/>
        <end position="130"/>
    </location>
</feature>
<feature type="domain" description="c-SKI SMAD4-binding" evidence="3">
    <location>
        <begin position="279"/>
        <end position="372"/>
    </location>
</feature>
<keyword evidence="5" id="KW-1185">Reference proteome</keyword>
<comment type="similarity">
    <text evidence="1">Belongs to the SKI family.</text>
</comment>
<dbReference type="Pfam" id="PF08782">
    <property type="entry name" value="c-SKI_SMAD_bind"/>
    <property type="match status" value="1"/>
</dbReference>
<reference evidence="6" key="1">
    <citation type="submission" date="2017-02" db="UniProtKB">
        <authorList>
            <consortium name="WormBaseParasite"/>
        </authorList>
    </citation>
    <scope>IDENTIFICATION</scope>
</reference>
<dbReference type="GO" id="GO:0000981">
    <property type="term" value="F:DNA-binding transcription factor activity, RNA polymerase II-specific"/>
    <property type="evidence" value="ECO:0007669"/>
    <property type="project" value="TreeGrafter"/>
</dbReference>
<dbReference type="SMART" id="SM01046">
    <property type="entry name" value="c-SKI_SMAD_bind"/>
    <property type="match status" value="1"/>
</dbReference>
<dbReference type="PANTHER" id="PTHR10005">
    <property type="entry name" value="SKI ONCOGENE-RELATED"/>
    <property type="match status" value="1"/>
</dbReference>
<dbReference type="WBParaSite" id="TTAC_0000743001-mRNA-1">
    <property type="protein sequence ID" value="TTAC_0000743001-mRNA-1"/>
    <property type="gene ID" value="TTAC_0000743001"/>
</dbReference>
<dbReference type="EMBL" id="UYWX01020371">
    <property type="protein sequence ID" value="VDM31790.1"/>
    <property type="molecule type" value="Genomic_DNA"/>
</dbReference>
<dbReference type="Gene3D" id="3.10.390.10">
    <property type="entry name" value="SAND domain-like"/>
    <property type="match status" value="1"/>
</dbReference>
<dbReference type="InterPro" id="IPR009061">
    <property type="entry name" value="DNA-bd_dom_put_sf"/>
</dbReference>
<dbReference type="InterPro" id="IPR023216">
    <property type="entry name" value="Tscrpt_reg_SKI_SnoN"/>
</dbReference>
<dbReference type="STRING" id="6205.A0A0R3X2C1"/>
<name>A0A0R3X2C1_HYDTA</name>
<dbReference type="InterPro" id="IPR003380">
    <property type="entry name" value="SKI/SNO/DAC"/>
</dbReference>